<keyword evidence="4" id="KW-1185">Reference proteome</keyword>
<feature type="transmembrane region" description="Helical" evidence="1">
    <location>
        <begin position="251"/>
        <end position="272"/>
    </location>
</feature>
<evidence type="ECO:0000259" key="2">
    <source>
        <dbReference type="Pfam" id="PF20151"/>
    </source>
</evidence>
<reference evidence="3" key="1">
    <citation type="journal article" date="2020" name="New Phytol.">
        <title>Comparative genomics reveals dynamic genome evolution in host specialist ectomycorrhizal fungi.</title>
        <authorList>
            <person name="Lofgren L.A."/>
            <person name="Nguyen N.H."/>
            <person name="Vilgalys R."/>
            <person name="Ruytinx J."/>
            <person name="Liao H.L."/>
            <person name="Branco S."/>
            <person name="Kuo A."/>
            <person name="LaButti K."/>
            <person name="Lipzen A."/>
            <person name="Andreopoulos W."/>
            <person name="Pangilinan J."/>
            <person name="Riley R."/>
            <person name="Hundley H."/>
            <person name="Na H."/>
            <person name="Barry K."/>
            <person name="Grigoriev I.V."/>
            <person name="Stajich J.E."/>
            <person name="Kennedy P.G."/>
        </authorList>
    </citation>
    <scope>NUCLEOTIDE SEQUENCE</scope>
    <source>
        <strain evidence="3">FC423</strain>
    </source>
</reference>
<evidence type="ECO:0000313" key="3">
    <source>
        <dbReference type="EMBL" id="KAG2090377.1"/>
    </source>
</evidence>
<feature type="transmembrane region" description="Helical" evidence="1">
    <location>
        <begin position="51"/>
        <end position="71"/>
    </location>
</feature>
<gene>
    <name evidence="3" type="ORF">F5147DRAFT_724770</name>
</gene>
<dbReference type="InterPro" id="IPR045340">
    <property type="entry name" value="DUF6533"/>
</dbReference>
<dbReference type="Pfam" id="PF20151">
    <property type="entry name" value="DUF6533"/>
    <property type="match status" value="1"/>
</dbReference>
<dbReference type="AlphaFoldDB" id="A0A9P7EU49"/>
<feature type="transmembrane region" description="Helical" evidence="1">
    <location>
        <begin position="20"/>
        <end position="39"/>
    </location>
</feature>
<feature type="domain" description="DUF6533" evidence="2">
    <location>
        <begin position="22"/>
        <end position="67"/>
    </location>
</feature>
<dbReference type="OrthoDB" id="2672154at2759"/>
<keyword evidence="1" id="KW-0472">Membrane</keyword>
<comment type="caution">
    <text evidence="3">The sequence shown here is derived from an EMBL/GenBank/DDBJ whole genome shotgun (WGS) entry which is preliminary data.</text>
</comment>
<dbReference type="Proteomes" id="UP000823399">
    <property type="component" value="Unassembled WGS sequence"/>
</dbReference>
<feature type="transmembrane region" description="Helical" evidence="1">
    <location>
        <begin position="211"/>
        <end position="231"/>
    </location>
</feature>
<dbReference type="EMBL" id="JABBWM010000104">
    <property type="protein sequence ID" value="KAG2090377.1"/>
    <property type="molecule type" value="Genomic_DNA"/>
</dbReference>
<evidence type="ECO:0000313" key="4">
    <source>
        <dbReference type="Proteomes" id="UP000823399"/>
    </source>
</evidence>
<accession>A0A9P7EU49</accession>
<sequence>MTIVSNSPDLWWSIQYYRVESYYTVASTVVVIYDWALTFEQEFELVWKRRWSVTSVLYLALRYGGIIYAVFDIPGSITTLYVSDDGTVLDFEQWWMFTIANIILGAIMITRLHAMYQRSRKMLIFLVVFFLTLTITSAVITVIQSTYITGEELVFSGTYQCNYGGDNIYLSAITWVLGTVWETLALYLSVRIAIKHFRERLSTGSIIEDCFTVLIKSHVFYFASFAAVASFRISFFSPNLPSGNSAGTELYYAISLVSAVLQMFLLGPRLVLSVREHGTRLVDDSDGATAMTTVAFQECTVASTDSGV</sequence>
<dbReference type="GeneID" id="64701330"/>
<feature type="transmembrane region" description="Helical" evidence="1">
    <location>
        <begin position="168"/>
        <end position="190"/>
    </location>
</feature>
<keyword evidence="1" id="KW-1133">Transmembrane helix</keyword>
<name>A0A9P7EU49_9AGAM</name>
<proteinExistence type="predicted"/>
<organism evidence="3 4">
    <name type="scientific">Suillus discolor</name>
    <dbReference type="NCBI Taxonomy" id="1912936"/>
    <lineage>
        <taxon>Eukaryota</taxon>
        <taxon>Fungi</taxon>
        <taxon>Dikarya</taxon>
        <taxon>Basidiomycota</taxon>
        <taxon>Agaricomycotina</taxon>
        <taxon>Agaricomycetes</taxon>
        <taxon>Agaricomycetidae</taxon>
        <taxon>Boletales</taxon>
        <taxon>Suillineae</taxon>
        <taxon>Suillaceae</taxon>
        <taxon>Suillus</taxon>
    </lineage>
</organism>
<feature type="transmembrane region" description="Helical" evidence="1">
    <location>
        <begin position="91"/>
        <end position="110"/>
    </location>
</feature>
<dbReference type="RefSeq" id="XP_041286187.1">
    <property type="nucleotide sequence ID" value="XM_041439071.1"/>
</dbReference>
<feature type="transmembrane region" description="Helical" evidence="1">
    <location>
        <begin position="122"/>
        <end position="148"/>
    </location>
</feature>
<evidence type="ECO:0000256" key="1">
    <source>
        <dbReference type="SAM" id="Phobius"/>
    </source>
</evidence>
<protein>
    <recommendedName>
        <fullName evidence="2">DUF6533 domain-containing protein</fullName>
    </recommendedName>
</protein>
<keyword evidence="1" id="KW-0812">Transmembrane</keyword>